<name>A0ABM1SQN3_LIMPO</name>
<dbReference type="PANTHER" id="PTHR43851:SF3">
    <property type="entry name" value="COENZYME Q8"/>
    <property type="match status" value="1"/>
</dbReference>
<dbReference type="PANTHER" id="PTHR43851">
    <property type="match status" value="1"/>
</dbReference>
<dbReference type="InterPro" id="IPR034646">
    <property type="entry name" value="ADCK3_dom"/>
</dbReference>
<keyword evidence="4" id="KW-0547">Nucleotide-binding</keyword>
<accession>A0ABM1SQN3</accession>
<organism evidence="8 9">
    <name type="scientific">Limulus polyphemus</name>
    <name type="common">Atlantic horseshoe crab</name>
    <dbReference type="NCBI Taxonomy" id="6850"/>
    <lineage>
        <taxon>Eukaryota</taxon>
        <taxon>Metazoa</taxon>
        <taxon>Ecdysozoa</taxon>
        <taxon>Arthropoda</taxon>
        <taxon>Chelicerata</taxon>
        <taxon>Merostomata</taxon>
        <taxon>Xiphosura</taxon>
        <taxon>Limulidae</taxon>
        <taxon>Limulus</taxon>
    </lineage>
</organism>
<feature type="compositionally biased region" description="Basic and acidic residues" evidence="6">
    <location>
        <begin position="261"/>
        <end position="270"/>
    </location>
</feature>
<keyword evidence="5" id="KW-0067">ATP-binding</keyword>
<dbReference type="CDD" id="cd13970">
    <property type="entry name" value="ABC1_ADCK3"/>
    <property type="match status" value="1"/>
</dbReference>
<gene>
    <name evidence="9" type="primary">LOC106462835</name>
</gene>
<evidence type="ECO:0000256" key="3">
    <source>
        <dbReference type="ARBA" id="ARBA00022679"/>
    </source>
</evidence>
<dbReference type="SUPFAM" id="SSF56112">
    <property type="entry name" value="Protein kinase-like (PK-like)"/>
    <property type="match status" value="1"/>
</dbReference>
<dbReference type="GeneID" id="106462835"/>
<evidence type="ECO:0000256" key="6">
    <source>
        <dbReference type="SAM" id="MobiDB-lite"/>
    </source>
</evidence>
<keyword evidence="8" id="KW-1185">Reference proteome</keyword>
<evidence type="ECO:0000313" key="9">
    <source>
        <dbReference type="RefSeq" id="XP_022245939.1"/>
    </source>
</evidence>
<proteinExistence type="inferred from homology"/>
<evidence type="ECO:0000256" key="5">
    <source>
        <dbReference type="ARBA" id="ARBA00022840"/>
    </source>
</evidence>
<comment type="similarity">
    <text evidence="2">Belongs to the protein kinase superfamily. ADCK protein kinase family.</text>
</comment>
<evidence type="ECO:0000313" key="8">
    <source>
        <dbReference type="Proteomes" id="UP000694941"/>
    </source>
</evidence>
<dbReference type="Proteomes" id="UP000694941">
    <property type="component" value="Unplaced"/>
</dbReference>
<dbReference type="RefSeq" id="XP_022245939.1">
    <property type="nucleotide sequence ID" value="XM_022390231.1"/>
</dbReference>
<evidence type="ECO:0000259" key="7">
    <source>
        <dbReference type="Pfam" id="PF03109"/>
    </source>
</evidence>
<comment type="pathway">
    <text evidence="1">Cofactor biosynthesis; ubiquinone biosynthesis.</text>
</comment>
<evidence type="ECO:0000256" key="1">
    <source>
        <dbReference type="ARBA" id="ARBA00004749"/>
    </source>
</evidence>
<keyword evidence="3" id="KW-0808">Transferase</keyword>
<sequence length="711" mass="80611">MVAEIMARSRVGDLGIVLRGLNSVGQAFIAHQEAVFKETWNNSSVRPNFQKIKVATEEVLSTAFSDAPRKSQTYSAEILARSSMVIEGLKQYVITSTSVMKNKTAEKDDYTLSSPLTEEQTESFEVRNENSNISFGISGNHFITHSQDVKKYAVPVNHTVEEKLKEDNTMHVISESTSSIQYNAKKNNHSPFSKETANVNHIVVDSKLDWGEGSILEVSDAPVEEILVAQPVSNNAVPRSKQNDFNKSRQTHTTYSSQQKLSERSRERKVPASRLGRLMSYGGLAAGLGVGAIAEVTRRKLGLKQKEETTTTSILDSNPFLTEANANRIVNTLCRVRGAALKIGQMLSIQDNSMINPQLQIIFERVRQSADFMPSWQMEKVMVQELGEEWQNRLHFFEPKPFAAASIGQVHLATLHDGREAAMKIQYPGVAEGIDSDIDNLMAILSVWEILPKGLYIDNLINVARKELGWEVDYNREAWCAKRFKALLDPYPEFFVPEVIEELSTKKIYTSELVYGTPVDKMMDADQETRNKISKWLLKLCLMELFVFRFMQTDPNWSNFFYNSENDQIALLDFGACREFSQEFVDKYMKVIKAAADQDPEGVLKNSVELGFLTGYETEVMKKAHVDAVMILGEAFSKDSNFDFSRQDTTKRIHNLIPTMMHHRLTPPPEETYSLHRKMSGVFLLCNKLEANINCKLQFQEVYDKYTMSKL</sequence>
<protein>
    <submittedName>
        <fullName evidence="9">Atypical kinase COQ8B, mitochondrial-like isoform X1</fullName>
    </submittedName>
</protein>
<evidence type="ECO:0000256" key="4">
    <source>
        <dbReference type="ARBA" id="ARBA00022741"/>
    </source>
</evidence>
<dbReference type="InterPro" id="IPR004147">
    <property type="entry name" value="ABC1_dom"/>
</dbReference>
<dbReference type="InterPro" id="IPR011009">
    <property type="entry name" value="Kinase-like_dom_sf"/>
</dbReference>
<dbReference type="InterPro" id="IPR051409">
    <property type="entry name" value="Atypical_kinase_ADCK"/>
</dbReference>
<feature type="region of interest" description="Disordered" evidence="6">
    <location>
        <begin position="234"/>
        <end position="272"/>
    </location>
</feature>
<evidence type="ECO:0000256" key="2">
    <source>
        <dbReference type="ARBA" id="ARBA00009670"/>
    </source>
</evidence>
<feature type="compositionally biased region" description="Polar residues" evidence="6">
    <location>
        <begin position="251"/>
        <end position="260"/>
    </location>
</feature>
<feature type="domain" description="ABC1 atypical kinase-like" evidence="7">
    <location>
        <begin position="366"/>
        <end position="606"/>
    </location>
</feature>
<dbReference type="Pfam" id="PF03109">
    <property type="entry name" value="ABC1"/>
    <property type="match status" value="1"/>
</dbReference>
<reference evidence="9" key="1">
    <citation type="submission" date="2025-08" db="UniProtKB">
        <authorList>
            <consortium name="RefSeq"/>
        </authorList>
    </citation>
    <scope>IDENTIFICATION</scope>
    <source>
        <tissue evidence="9">Muscle</tissue>
    </source>
</reference>